<dbReference type="RefSeq" id="WP_090252653.1">
    <property type="nucleotide sequence ID" value="NZ_FOAA01000006.1"/>
</dbReference>
<protein>
    <submittedName>
        <fullName evidence="8">Sigma-E factor negative regulatory protein RseB</fullName>
    </submittedName>
</protein>
<dbReference type="Pfam" id="PF17188">
    <property type="entry name" value="MucB_RseB_C"/>
    <property type="match status" value="1"/>
</dbReference>
<dbReference type="InterPro" id="IPR038484">
    <property type="entry name" value="MucB/RseB_C_sf"/>
</dbReference>
<proteinExistence type="inferred from homology"/>
<accession>A0A1H7KLB7</accession>
<dbReference type="InterPro" id="IPR005588">
    <property type="entry name" value="MucB_RseB"/>
</dbReference>
<feature type="chain" id="PRO_5011570817" evidence="5">
    <location>
        <begin position="23"/>
        <end position="328"/>
    </location>
</feature>
<keyword evidence="3 5" id="KW-0732">Signal</keyword>
<evidence type="ECO:0000256" key="3">
    <source>
        <dbReference type="ARBA" id="ARBA00022729"/>
    </source>
</evidence>
<dbReference type="OrthoDB" id="7067274at2"/>
<name>A0A1H7KLB7_9GAMM</name>
<feature type="domain" description="MucB/RseB C-terminal" evidence="7">
    <location>
        <begin position="228"/>
        <end position="322"/>
    </location>
</feature>
<gene>
    <name evidence="8" type="ORF">SAMN05444515_10638</name>
</gene>
<dbReference type="GO" id="GO:0030288">
    <property type="term" value="C:outer membrane-bounded periplasmic space"/>
    <property type="evidence" value="ECO:0007669"/>
    <property type="project" value="TreeGrafter"/>
</dbReference>
<dbReference type="EMBL" id="FOAA01000006">
    <property type="protein sequence ID" value="SEK87334.1"/>
    <property type="molecule type" value="Genomic_DNA"/>
</dbReference>
<dbReference type="PIRSF" id="PIRSF005427">
    <property type="entry name" value="RseB"/>
    <property type="match status" value="1"/>
</dbReference>
<keyword evidence="4" id="KW-0574">Periplasm</keyword>
<evidence type="ECO:0000256" key="4">
    <source>
        <dbReference type="ARBA" id="ARBA00022764"/>
    </source>
</evidence>
<dbReference type="InterPro" id="IPR033436">
    <property type="entry name" value="MucB/RseB_C"/>
</dbReference>
<dbReference type="Proteomes" id="UP000199256">
    <property type="component" value="Unassembled WGS sequence"/>
</dbReference>
<evidence type="ECO:0000313" key="9">
    <source>
        <dbReference type="Proteomes" id="UP000199256"/>
    </source>
</evidence>
<dbReference type="CDD" id="cd16327">
    <property type="entry name" value="RseB"/>
    <property type="match status" value="1"/>
</dbReference>
<evidence type="ECO:0000313" key="8">
    <source>
        <dbReference type="EMBL" id="SEK87334.1"/>
    </source>
</evidence>
<dbReference type="GO" id="GO:0032885">
    <property type="term" value="P:regulation of polysaccharide biosynthetic process"/>
    <property type="evidence" value="ECO:0007669"/>
    <property type="project" value="TreeGrafter"/>
</dbReference>
<organism evidence="8 9">
    <name type="scientific">Ectothiorhodospira marina</name>
    <dbReference type="NCBI Taxonomy" id="1396821"/>
    <lineage>
        <taxon>Bacteria</taxon>
        <taxon>Pseudomonadati</taxon>
        <taxon>Pseudomonadota</taxon>
        <taxon>Gammaproteobacteria</taxon>
        <taxon>Chromatiales</taxon>
        <taxon>Ectothiorhodospiraceae</taxon>
        <taxon>Ectothiorhodospira</taxon>
    </lineage>
</organism>
<reference evidence="9" key="1">
    <citation type="submission" date="2016-10" db="EMBL/GenBank/DDBJ databases">
        <authorList>
            <person name="Varghese N."/>
            <person name="Submissions S."/>
        </authorList>
    </citation>
    <scope>NUCLEOTIDE SEQUENCE [LARGE SCALE GENOMIC DNA]</scope>
    <source>
        <strain evidence="9">DSM 241</strain>
    </source>
</reference>
<dbReference type="Gene3D" id="3.30.200.100">
    <property type="entry name" value="MucB/RseB, C-terminal domain"/>
    <property type="match status" value="1"/>
</dbReference>
<comment type="similarity">
    <text evidence="2">Belongs to the RseB family.</text>
</comment>
<keyword evidence="9" id="KW-1185">Reference proteome</keyword>
<evidence type="ECO:0000259" key="6">
    <source>
        <dbReference type="Pfam" id="PF03888"/>
    </source>
</evidence>
<evidence type="ECO:0000256" key="5">
    <source>
        <dbReference type="SAM" id="SignalP"/>
    </source>
</evidence>
<dbReference type="PANTHER" id="PTHR38782">
    <property type="match status" value="1"/>
</dbReference>
<feature type="signal peptide" evidence="5">
    <location>
        <begin position="1"/>
        <end position="22"/>
    </location>
</feature>
<comment type="subcellular location">
    <subcellularLocation>
        <location evidence="1">Periplasm</location>
    </subcellularLocation>
</comment>
<evidence type="ECO:0000259" key="7">
    <source>
        <dbReference type="Pfam" id="PF17188"/>
    </source>
</evidence>
<evidence type="ECO:0000256" key="2">
    <source>
        <dbReference type="ARBA" id="ARBA00008150"/>
    </source>
</evidence>
<dbReference type="AlphaFoldDB" id="A0A1H7KLB7"/>
<dbReference type="Gene3D" id="2.50.20.10">
    <property type="entry name" value="Lipoprotein localisation LolA/LolB/LppX"/>
    <property type="match status" value="1"/>
</dbReference>
<dbReference type="STRING" id="1396821.SAMN05444515_10638"/>
<evidence type="ECO:0000256" key="1">
    <source>
        <dbReference type="ARBA" id="ARBA00004418"/>
    </source>
</evidence>
<dbReference type="GO" id="GO:0045152">
    <property type="term" value="F:antisigma factor binding"/>
    <property type="evidence" value="ECO:0007669"/>
    <property type="project" value="TreeGrafter"/>
</dbReference>
<dbReference type="PANTHER" id="PTHR38782:SF1">
    <property type="entry name" value="SIGMA-E FACTOR REGULATORY PROTEIN RSEB"/>
    <property type="match status" value="1"/>
</dbReference>
<feature type="domain" description="MucB/RseB N-terminal" evidence="6">
    <location>
        <begin position="27"/>
        <end position="204"/>
    </location>
</feature>
<dbReference type="Pfam" id="PF03888">
    <property type="entry name" value="MucB_RseB"/>
    <property type="match status" value="1"/>
</dbReference>
<sequence>MMRWLPASLVMAMLLVSAMAAASETGADALIGKMVGAVDRLNYEGVFVFARDGHMETMHILHSRNEQGSRERLTALTGEPREVIKDDQSITCIRADGGSVCMEPRKTLLGMPGMSPLQDGTNGLRDNYRLGVGGSQRIAGLSCREVTILPRDALRYGHLLCIHEDSGMLLKAQLQGQEGVVLEQFMFTHIEFPETLDEERFEPAIQGEGFSVQRMEEARAEREFMEPDPHWHLRNLPEGFRVTKVRKRTMEANPHPVQHMLLSDGMATVSVFIAQAERPDDLLMGVTRSGALHAAARPVGDYQITVLGEVPAATVRLIAESVVHEESP</sequence>
<dbReference type="InterPro" id="IPR033434">
    <property type="entry name" value="MucB/RseB_N"/>
</dbReference>